<keyword evidence="1" id="KW-0472">Membrane</keyword>
<comment type="caution">
    <text evidence="2">The sequence shown here is derived from an EMBL/GenBank/DDBJ whole genome shotgun (WGS) entry which is preliminary data.</text>
</comment>
<feature type="transmembrane region" description="Helical" evidence="1">
    <location>
        <begin position="43"/>
        <end position="62"/>
    </location>
</feature>
<keyword evidence="1" id="KW-0812">Transmembrane</keyword>
<keyword evidence="3" id="KW-1185">Reference proteome</keyword>
<keyword evidence="1" id="KW-1133">Transmembrane helix</keyword>
<organism evidence="2 3">
    <name type="scientific">Sphingomonas humi</name>
    <dbReference type="NCBI Taxonomy" id="335630"/>
    <lineage>
        <taxon>Bacteria</taxon>
        <taxon>Pseudomonadati</taxon>
        <taxon>Pseudomonadota</taxon>
        <taxon>Alphaproteobacteria</taxon>
        <taxon>Sphingomonadales</taxon>
        <taxon>Sphingomonadaceae</taxon>
        <taxon>Sphingomonas</taxon>
    </lineage>
</organism>
<proteinExistence type="predicted"/>
<dbReference type="EMBL" id="BAAAZD010000001">
    <property type="protein sequence ID" value="GAA4001763.1"/>
    <property type="molecule type" value="Genomic_DNA"/>
</dbReference>
<evidence type="ECO:0000313" key="3">
    <source>
        <dbReference type="Proteomes" id="UP001501310"/>
    </source>
</evidence>
<reference evidence="3" key="1">
    <citation type="journal article" date="2019" name="Int. J. Syst. Evol. Microbiol.">
        <title>The Global Catalogue of Microorganisms (GCM) 10K type strain sequencing project: providing services to taxonomists for standard genome sequencing and annotation.</title>
        <authorList>
            <consortium name="The Broad Institute Genomics Platform"/>
            <consortium name="The Broad Institute Genome Sequencing Center for Infectious Disease"/>
            <person name="Wu L."/>
            <person name="Ma J."/>
        </authorList>
    </citation>
    <scope>NUCLEOTIDE SEQUENCE [LARGE SCALE GENOMIC DNA]</scope>
    <source>
        <strain evidence="3">JCM 16603</strain>
    </source>
</reference>
<gene>
    <name evidence="2" type="ORF">GCM10022211_11030</name>
</gene>
<evidence type="ECO:0008006" key="4">
    <source>
        <dbReference type="Google" id="ProtNLM"/>
    </source>
</evidence>
<evidence type="ECO:0000256" key="1">
    <source>
        <dbReference type="SAM" id="Phobius"/>
    </source>
</evidence>
<accession>A0ABP7RT50</accession>
<sequence length="130" mass="13242">MHLSSFLRTVLKLDAASCLLMAAGLAGGAGLLGAPLGLPVAMMFESGVLLAVVGLYILWLGTREEAPPMLVWVVILGNLGWVLASLAALRLAPDITGLGYAAVLGQAAAVLLFAALEWRGMRGSALASAG</sequence>
<name>A0ABP7RT50_9SPHN</name>
<evidence type="ECO:0000313" key="2">
    <source>
        <dbReference type="EMBL" id="GAA4001763.1"/>
    </source>
</evidence>
<feature type="transmembrane region" description="Helical" evidence="1">
    <location>
        <begin position="98"/>
        <end position="116"/>
    </location>
</feature>
<protein>
    <recommendedName>
        <fullName evidence="4">Integral membrane protein</fullName>
    </recommendedName>
</protein>
<dbReference type="RefSeq" id="WP_344709173.1">
    <property type="nucleotide sequence ID" value="NZ_BAAAZD010000001.1"/>
</dbReference>
<feature type="transmembrane region" description="Helical" evidence="1">
    <location>
        <begin position="69"/>
        <end position="92"/>
    </location>
</feature>
<dbReference type="Proteomes" id="UP001501310">
    <property type="component" value="Unassembled WGS sequence"/>
</dbReference>